<organism evidence="1 2">
    <name type="scientific">Paralvinella palmiformis</name>
    <dbReference type="NCBI Taxonomy" id="53620"/>
    <lineage>
        <taxon>Eukaryota</taxon>
        <taxon>Metazoa</taxon>
        <taxon>Spiralia</taxon>
        <taxon>Lophotrochozoa</taxon>
        <taxon>Annelida</taxon>
        <taxon>Polychaeta</taxon>
        <taxon>Sedentaria</taxon>
        <taxon>Canalipalpata</taxon>
        <taxon>Terebellida</taxon>
        <taxon>Terebelliformia</taxon>
        <taxon>Alvinellidae</taxon>
        <taxon>Paralvinella</taxon>
    </lineage>
</organism>
<reference evidence="1" key="1">
    <citation type="journal article" date="2023" name="Mol. Biol. Evol.">
        <title>Third-Generation Sequencing Reveals the Adaptive Role of the Epigenome in Three Deep-Sea Polychaetes.</title>
        <authorList>
            <person name="Perez M."/>
            <person name="Aroh O."/>
            <person name="Sun Y."/>
            <person name="Lan Y."/>
            <person name="Juniper S.K."/>
            <person name="Young C.R."/>
            <person name="Angers B."/>
            <person name="Qian P.Y."/>
        </authorList>
    </citation>
    <scope>NUCLEOTIDE SEQUENCE</scope>
    <source>
        <strain evidence="1">P08H-3</strain>
    </source>
</reference>
<dbReference type="Proteomes" id="UP001208570">
    <property type="component" value="Unassembled WGS sequence"/>
</dbReference>
<evidence type="ECO:0000313" key="1">
    <source>
        <dbReference type="EMBL" id="KAK2152652.1"/>
    </source>
</evidence>
<dbReference type="EMBL" id="JAODUP010000322">
    <property type="protein sequence ID" value="KAK2152652.1"/>
    <property type="molecule type" value="Genomic_DNA"/>
</dbReference>
<accession>A0AAD9JGD8</accession>
<protein>
    <submittedName>
        <fullName evidence="1">Uncharacterized protein</fullName>
    </submittedName>
</protein>
<comment type="caution">
    <text evidence="1">The sequence shown here is derived from an EMBL/GenBank/DDBJ whole genome shotgun (WGS) entry which is preliminary data.</text>
</comment>
<sequence length="46" mass="5190">MILIGVREMGYANKGRVTTLLVLVHPQSNGRTERLNRILKVNDLIS</sequence>
<gene>
    <name evidence="1" type="ORF">LSH36_322g00014</name>
</gene>
<dbReference type="AlphaFoldDB" id="A0AAD9JGD8"/>
<evidence type="ECO:0000313" key="2">
    <source>
        <dbReference type="Proteomes" id="UP001208570"/>
    </source>
</evidence>
<proteinExistence type="predicted"/>
<name>A0AAD9JGD8_9ANNE</name>
<keyword evidence="2" id="KW-1185">Reference proteome</keyword>